<keyword evidence="2" id="KW-1185">Reference proteome</keyword>
<organism evidence="1 2">
    <name type="scientific">Candidatus Syntrophosphaera thermopropionivorans</name>
    <dbReference type="NCBI Taxonomy" id="2593015"/>
    <lineage>
        <taxon>Bacteria</taxon>
        <taxon>Pseudomonadati</taxon>
        <taxon>Candidatus Cloacimonadota</taxon>
        <taxon>Candidatus Cloacimonadia</taxon>
        <taxon>Candidatus Cloacimonadales</taxon>
        <taxon>Candidatus Cloacimonadaceae</taxon>
        <taxon>Candidatus Syntrophosphaera</taxon>
    </lineage>
</organism>
<gene>
    <name evidence="1" type="ORF">E0946_01480</name>
</gene>
<protein>
    <submittedName>
        <fullName evidence="1">Uncharacterized protein</fullName>
    </submittedName>
</protein>
<dbReference type="EMBL" id="SMOG01000002">
    <property type="protein sequence ID" value="TDF74127.1"/>
    <property type="molecule type" value="Genomic_DNA"/>
</dbReference>
<name>A0AC61QKD8_9BACT</name>
<proteinExistence type="predicted"/>
<evidence type="ECO:0000313" key="1">
    <source>
        <dbReference type="EMBL" id="TDF74127.1"/>
    </source>
</evidence>
<comment type="caution">
    <text evidence="1">The sequence shown here is derived from an EMBL/GenBank/DDBJ whole genome shotgun (WGS) entry which is preliminary data.</text>
</comment>
<sequence>MTHNIKLYILLILIILPLNFIYAENNSYNSLINVEPLSNLDLTVQKAFDFLTVNLPQLLVEDRDEAINEFIFNFEELKRIPLQDILASYKKLYSFKDDYKTLDSLLIINPLYIEDIQTFFNLIIYSNVIDYLNLGNKQAGEEYLKLLISQQNTGQYYPLYLFLWADLTAEDGNLSKTTEYINKYKEIYNWYQYDFKPHKASIIDKLRNLDLDRYLLYPSDEQLLILENQIIEMENELNLVYNDLKTLTEIISPDFIEYIYTKEWNLFEDLKSQLYAYLLIEPYEFDQPLQNILNPQIQPYEQYTDLVSKLKELKNNVANLPKLGQIFNNYLDQKIESFLKEQRTPNPNDIKAIEMEHLMVMKNTCSYYKDIISVLDLLIANPDFAQWNETLFNLRVQYTKKLNKLQYQMNRIIAKYKNSPNVEDAILLELLELIDTWDDFGKSYSELISELEQTVVNLIQKTVKDEQKIYISELLQRLTDSALNHPFLIANLSSLEQNLDFMDLILEYRDLRYQEQSYFAEAENKEENLLLEEYNALISAKASLLNRYEGYIEKYPQFKALLQPDGTYLVNDALLYYHMAELQYAIDLDHPDKALTYYKKVLEIDPNYYKKDYVLYNIGYLSSESIKSTLDNAIENYRKTHPYKDRPSNLKYTEQAFKEAIDAYTELVDSGLYTNSPLYDEAIYRLGTIYFLIGSDADEPINYYNEAIRRFDTLVSKPESDYYYHSLYQRGWVKLNLGDEASLQSAILDFTNLIEAVDIGEIEDPYLASDYKNNSIDNIAYALVALDGIDFISPAKGIQFFEEILINHPDTLVKSEIIDKAVSLKMEINAPLQAIDYLELRLKVFPLDLQNPSIIDSIITIYHTPGLVLREGNDLTTICNAEYDFIKANYNNHSSWYEHNIKNAKLDNQEIRKQLDIIRRAYEQIRIRYYNRLIDSIAASDLQIYNQHLQEYIDYYELFKDSTDFITWQKEVQRANTNLYAYLAEKRDTPVDYYIAIQTLYSYNETNPDNPDYLNNEGLAYRYARKIYDYLEEEFNHTNLKTDPLLPTNQDELYNFYEAAALRFYNHLINTEDEGLRKSAIPILMDLAAVALENGKAYIAQQYYQQLLNNADQLDSPTLRTIYINLAKIAENNLNYTEAKLHYEKAKNYALNAHDSQELEHLIRLQLQNSYEEAERNSDYLKMALDLEELANRFTDDPEQSNAYKYQASEAYKKAGNYQKAIDIKLQLAKSKNSIEDKYFLYYESWNIADSLMKNHSYARQLQEEFTAMYPSSNQAFNLKIAMIEELKSNPAQREDAAQIYLQLYQDVRSGKVDSGNIPLEDIYLWAVNIYLEDQNQDKALELLSNFITLYPNYNKATDILTFLADTYLARDEEDKFEFYARKLYQKDNTQSERYLTIAQLKLGRLAHEFDDAYKNKDWNLAFQKRDEFIKLEAQYLKDGLPIKNEAAYEAFAYAETEYKTEQARKAYLDNFDRQLNSIENSDLLKSSPDKLIFVSAKTTWRGHLFEQPPRRIPSLTKRAETESAKIIHLLEQPEADFLDIDRRLKALCLIARINEHTAEVIETQLDKYFQISNEMAPFRDRKKYNEEEYNNLVYGQLMPYAQQFIEPLRTAAISIYLEIYNNYNVAGCVNDYTNLAELKLLEQNCLPNYYEIAFPLDQNWNLNLQLPDGKLKKVNPDIESIMSPKGIQLFSIQIPAHNALIMEREFTFEYPPEFAFLHIVYPDNPEIWLNENPIDLIYIPVDTLITGDLSTIHFAAKINKQAWKQGYNEIKYIFPNNFDKPLSFYFNFNLFFNADMIDEFSLLRTKRIITNTNWNALIKDNESGKETKTKTIKAFTFDLPLDRAELLTDTSVKPIWVEENSDHPYNNITFETEFILDEEVHYAYIDLVAPEMATIYINGTKIVQKLPLNFDSSHFMVHPSRIEIPPEVLRKGKNILRIEIQNNSPFRGMMAEINFNLSNTGE</sequence>
<accession>A0AC61QKD8</accession>
<dbReference type="Proteomes" id="UP000294588">
    <property type="component" value="Unassembled WGS sequence"/>
</dbReference>
<reference evidence="1" key="1">
    <citation type="submission" date="2019-03" db="EMBL/GenBank/DDBJ databases">
        <title>Candidatus Syntrophosphaera thermopropionivorans: a novel player in syntrophic propionate oxidation during anaerobic digestion.</title>
        <authorList>
            <person name="Dyksma S."/>
        </authorList>
    </citation>
    <scope>NUCLEOTIDE SEQUENCE</scope>
    <source>
        <strain evidence="1">W5</strain>
    </source>
</reference>
<evidence type="ECO:0000313" key="2">
    <source>
        <dbReference type="Proteomes" id="UP000294588"/>
    </source>
</evidence>